<dbReference type="EnsemblPlants" id="AUR62043682-RA">
    <property type="protein sequence ID" value="AUR62043682-RA:cds"/>
    <property type="gene ID" value="AUR62043682"/>
</dbReference>
<organism evidence="1 2">
    <name type="scientific">Chenopodium quinoa</name>
    <name type="common">Quinoa</name>
    <dbReference type="NCBI Taxonomy" id="63459"/>
    <lineage>
        <taxon>Eukaryota</taxon>
        <taxon>Viridiplantae</taxon>
        <taxon>Streptophyta</taxon>
        <taxon>Embryophyta</taxon>
        <taxon>Tracheophyta</taxon>
        <taxon>Spermatophyta</taxon>
        <taxon>Magnoliopsida</taxon>
        <taxon>eudicotyledons</taxon>
        <taxon>Gunneridae</taxon>
        <taxon>Pentapetalae</taxon>
        <taxon>Caryophyllales</taxon>
        <taxon>Chenopodiaceae</taxon>
        <taxon>Chenopodioideae</taxon>
        <taxon>Atripliceae</taxon>
        <taxon>Chenopodium</taxon>
    </lineage>
</organism>
<dbReference type="Gramene" id="AUR62043682-RA">
    <property type="protein sequence ID" value="AUR62043682-RA:cds"/>
    <property type="gene ID" value="AUR62043682"/>
</dbReference>
<dbReference type="Proteomes" id="UP000596660">
    <property type="component" value="Unplaced"/>
</dbReference>
<reference evidence="1" key="2">
    <citation type="submission" date="2021-03" db="UniProtKB">
        <authorList>
            <consortium name="EnsemblPlants"/>
        </authorList>
    </citation>
    <scope>IDENTIFICATION</scope>
</reference>
<protein>
    <submittedName>
        <fullName evidence="1">Uncharacterized protein</fullName>
    </submittedName>
</protein>
<reference evidence="1" key="1">
    <citation type="journal article" date="2017" name="Nature">
        <title>The genome of Chenopodium quinoa.</title>
        <authorList>
            <person name="Jarvis D.E."/>
            <person name="Ho Y.S."/>
            <person name="Lightfoot D.J."/>
            <person name="Schmoeckel S.M."/>
            <person name="Li B."/>
            <person name="Borm T.J.A."/>
            <person name="Ohyanagi H."/>
            <person name="Mineta K."/>
            <person name="Michell C.T."/>
            <person name="Saber N."/>
            <person name="Kharbatia N.M."/>
            <person name="Rupper R.R."/>
            <person name="Sharp A.R."/>
            <person name="Dally N."/>
            <person name="Boughton B.A."/>
            <person name="Woo Y.H."/>
            <person name="Gao G."/>
            <person name="Schijlen E.G.W.M."/>
            <person name="Guo X."/>
            <person name="Momin A.A."/>
            <person name="Negrao S."/>
            <person name="Al-Babili S."/>
            <person name="Gehring C."/>
            <person name="Roessner U."/>
            <person name="Jung C."/>
            <person name="Murphy K."/>
            <person name="Arold S.T."/>
            <person name="Gojobori T."/>
            <person name="van der Linden C.G."/>
            <person name="van Loo E.N."/>
            <person name="Jellen E.N."/>
            <person name="Maughan P.J."/>
            <person name="Tester M."/>
        </authorList>
    </citation>
    <scope>NUCLEOTIDE SEQUENCE [LARGE SCALE GENOMIC DNA]</scope>
    <source>
        <strain evidence="1">cv. PI 614886</strain>
    </source>
</reference>
<keyword evidence="2" id="KW-1185">Reference proteome</keyword>
<sequence length="43" mass="5144">MPTMERKRGYNGKWLASVTMDLVKMLLMPYNRKKETNRDLITL</sequence>
<dbReference type="AlphaFoldDB" id="A0A803NC68"/>
<accession>A0A803NC68</accession>
<name>A0A803NC68_CHEQI</name>
<evidence type="ECO:0000313" key="1">
    <source>
        <dbReference type="EnsemblPlants" id="AUR62043682-RA:cds"/>
    </source>
</evidence>
<proteinExistence type="predicted"/>
<evidence type="ECO:0000313" key="2">
    <source>
        <dbReference type="Proteomes" id="UP000596660"/>
    </source>
</evidence>